<keyword evidence="3" id="KW-1185">Reference proteome</keyword>
<evidence type="ECO:0000256" key="1">
    <source>
        <dbReference type="SAM" id="MobiDB-lite"/>
    </source>
</evidence>
<organism evidence="2 3">
    <name type="scientific">Aquibacillus salsiterrae</name>
    <dbReference type="NCBI Taxonomy" id="2950439"/>
    <lineage>
        <taxon>Bacteria</taxon>
        <taxon>Bacillati</taxon>
        <taxon>Bacillota</taxon>
        <taxon>Bacilli</taxon>
        <taxon>Bacillales</taxon>
        <taxon>Bacillaceae</taxon>
        <taxon>Aquibacillus</taxon>
    </lineage>
</organism>
<protein>
    <submittedName>
        <fullName evidence="2">Uncharacterized protein</fullName>
    </submittedName>
</protein>
<evidence type="ECO:0000313" key="2">
    <source>
        <dbReference type="EMBL" id="MDC3416675.1"/>
    </source>
</evidence>
<sequence length="200" mass="22185">MPNIKLQDVMIFVNGTSRYNKNAFDTVLIKTLLHSDEPITEEYYVPSGVTANPDIFKILELQGLEITPFKASTLLKGTEDIQEQALNGNPSETLSDAAKLLLLSLMEKSQLVPVAGSKNTYELTYEYKIFPQQGNANSYEFEIRVPFDGLGIHPQGGRVEVTVVLPRMAELDGNLTKGVDEQGAEINEVPYPTPNVNRQL</sequence>
<comment type="caution">
    <text evidence="2">The sequence shown here is derived from an EMBL/GenBank/DDBJ whole genome shotgun (WGS) entry which is preliminary data.</text>
</comment>
<dbReference type="Proteomes" id="UP001145069">
    <property type="component" value="Unassembled WGS sequence"/>
</dbReference>
<dbReference type="RefSeq" id="WP_272445689.1">
    <property type="nucleotide sequence ID" value="NZ_JAMQKC010000004.1"/>
</dbReference>
<reference evidence="2" key="1">
    <citation type="submission" date="2022-06" db="EMBL/GenBank/DDBJ databases">
        <title>Aquibacillus sp. a new bacterium isolated from soil saline samples.</title>
        <authorList>
            <person name="Galisteo C."/>
            <person name="De La Haba R."/>
            <person name="Sanchez-Porro C."/>
            <person name="Ventosa A."/>
        </authorList>
    </citation>
    <scope>NUCLEOTIDE SEQUENCE</scope>
    <source>
        <strain evidence="2">3ASR75-54</strain>
    </source>
</reference>
<proteinExistence type="predicted"/>
<dbReference type="EMBL" id="JAMQKC010000004">
    <property type="protein sequence ID" value="MDC3416675.1"/>
    <property type="molecule type" value="Genomic_DNA"/>
</dbReference>
<accession>A0A9X3WBM5</accession>
<evidence type="ECO:0000313" key="3">
    <source>
        <dbReference type="Proteomes" id="UP001145069"/>
    </source>
</evidence>
<dbReference type="AlphaFoldDB" id="A0A9X3WBM5"/>
<name>A0A9X3WBM5_9BACI</name>
<gene>
    <name evidence="2" type="ORF">NC799_07060</name>
</gene>
<feature type="region of interest" description="Disordered" evidence="1">
    <location>
        <begin position="180"/>
        <end position="200"/>
    </location>
</feature>